<evidence type="ECO:0000313" key="2">
    <source>
        <dbReference type="Proteomes" id="UP001060085"/>
    </source>
</evidence>
<proteinExistence type="predicted"/>
<dbReference type="Proteomes" id="UP001060085">
    <property type="component" value="Linkage Group LG05"/>
</dbReference>
<sequence length="170" mass="19591">MARIDSNQENIPQIDSSILISTFLDDSQLEYCDDERLRVVIQSLEAAITPISINIDQVEDTTMVFDEEEQKIYSPFESSNDDLDLISWIDMEIFSPSSSSSSSSSSGDEISWYEQVSGDDELDMSYMIEYDAVCKDFLEISPMEMEDHIYSSLWQETYDLQDFETCKFHS</sequence>
<protein>
    <submittedName>
        <fullName evidence="1">Uncharacterized protein</fullName>
    </submittedName>
</protein>
<comment type="caution">
    <text evidence="1">The sequence shown here is derived from an EMBL/GenBank/DDBJ whole genome shotgun (WGS) entry which is preliminary data.</text>
</comment>
<name>A0ACC0AQG6_CATRO</name>
<accession>A0ACC0AQG6</accession>
<reference evidence="2" key="1">
    <citation type="journal article" date="2023" name="Nat. Plants">
        <title>Single-cell RNA sequencing provides a high-resolution roadmap for understanding the multicellular compartmentation of specialized metabolism.</title>
        <authorList>
            <person name="Sun S."/>
            <person name="Shen X."/>
            <person name="Li Y."/>
            <person name="Li Y."/>
            <person name="Wang S."/>
            <person name="Li R."/>
            <person name="Zhang H."/>
            <person name="Shen G."/>
            <person name="Guo B."/>
            <person name="Wei J."/>
            <person name="Xu J."/>
            <person name="St-Pierre B."/>
            <person name="Chen S."/>
            <person name="Sun C."/>
        </authorList>
    </citation>
    <scope>NUCLEOTIDE SEQUENCE [LARGE SCALE GENOMIC DNA]</scope>
</reference>
<dbReference type="EMBL" id="CM044705">
    <property type="protein sequence ID" value="KAI5662237.1"/>
    <property type="molecule type" value="Genomic_DNA"/>
</dbReference>
<keyword evidence="2" id="KW-1185">Reference proteome</keyword>
<evidence type="ECO:0000313" key="1">
    <source>
        <dbReference type="EMBL" id="KAI5662237.1"/>
    </source>
</evidence>
<gene>
    <name evidence="1" type="ORF">M9H77_21560</name>
</gene>
<organism evidence="1 2">
    <name type="scientific">Catharanthus roseus</name>
    <name type="common">Madagascar periwinkle</name>
    <name type="synonym">Vinca rosea</name>
    <dbReference type="NCBI Taxonomy" id="4058"/>
    <lineage>
        <taxon>Eukaryota</taxon>
        <taxon>Viridiplantae</taxon>
        <taxon>Streptophyta</taxon>
        <taxon>Embryophyta</taxon>
        <taxon>Tracheophyta</taxon>
        <taxon>Spermatophyta</taxon>
        <taxon>Magnoliopsida</taxon>
        <taxon>eudicotyledons</taxon>
        <taxon>Gunneridae</taxon>
        <taxon>Pentapetalae</taxon>
        <taxon>asterids</taxon>
        <taxon>lamiids</taxon>
        <taxon>Gentianales</taxon>
        <taxon>Apocynaceae</taxon>
        <taxon>Rauvolfioideae</taxon>
        <taxon>Vinceae</taxon>
        <taxon>Catharanthinae</taxon>
        <taxon>Catharanthus</taxon>
    </lineage>
</organism>